<evidence type="ECO:0000313" key="5">
    <source>
        <dbReference type="Proteomes" id="UP000254331"/>
    </source>
</evidence>
<reference evidence="4 5" key="1">
    <citation type="submission" date="2018-06" db="EMBL/GenBank/DDBJ databases">
        <authorList>
            <consortium name="Pathogen Informatics"/>
            <person name="Doyle S."/>
        </authorList>
    </citation>
    <scope>NUCLEOTIDE SEQUENCE [LARGE SCALE GENOMIC DNA]</scope>
    <source>
        <strain evidence="4 5">NCTC10376</strain>
    </source>
</reference>
<dbReference type="InterPro" id="IPR010657">
    <property type="entry name" value="ImpA_N"/>
</dbReference>
<dbReference type="PANTHER" id="PTHR37024">
    <property type="entry name" value="TYPE VI SECRETION SYSTEM DUF2094 AND IMPA-RELATED DOMAIN PROTEIN"/>
    <property type="match status" value="1"/>
</dbReference>
<accession>A0A379FB54</accession>
<dbReference type="InterPro" id="IPR021069">
    <property type="entry name" value="ImpA_C"/>
</dbReference>
<feature type="domain" description="ImpA C-terminal" evidence="3">
    <location>
        <begin position="284"/>
        <end position="430"/>
    </location>
</feature>
<evidence type="ECO:0000259" key="3">
    <source>
        <dbReference type="Pfam" id="PF12486"/>
    </source>
</evidence>
<proteinExistence type="predicted"/>
<feature type="transmembrane region" description="Helical" evidence="1">
    <location>
        <begin position="235"/>
        <end position="255"/>
    </location>
</feature>
<protein>
    <submittedName>
        <fullName evidence="4">TssO</fullName>
    </submittedName>
</protein>
<dbReference type="PANTHER" id="PTHR37024:SF5">
    <property type="entry name" value="IMPA N-TERMINAL DOMAIN-CONTAINING PROTEIN"/>
    <property type="match status" value="1"/>
</dbReference>
<name>A0A379FB54_PROVU</name>
<organism evidence="4 5">
    <name type="scientific">Proteus vulgaris</name>
    <dbReference type="NCBI Taxonomy" id="585"/>
    <lineage>
        <taxon>Bacteria</taxon>
        <taxon>Pseudomonadati</taxon>
        <taxon>Pseudomonadota</taxon>
        <taxon>Gammaproteobacteria</taxon>
        <taxon>Enterobacterales</taxon>
        <taxon>Morganellaceae</taxon>
        <taxon>Proteus</taxon>
    </lineage>
</organism>
<dbReference type="RefSeq" id="WP_115370711.1">
    <property type="nucleotide sequence ID" value="NZ_CAXOHZ010000005.1"/>
</dbReference>
<evidence type="ECO:0000256" key="1">
    <source>
        <dbReference type="SAM" id="Phobius"/>
    </source>
</evidence>
<sequence>MNTPKEKFVIKIAGSPLDIPEFIALKAEFNKLNHPSQPEISWTLIESLSLTLFKTHGIDLQSGIYYTLARLHINGLNGFTEGCELLANIVVSQWDNLWPFQSNHRCDVLNWFNTKAGTLLRQLTFSPSDLRLIYRSERALQLIIDQIAYTDWPKLPKLENLLWFFQNVAKTLEQTTKSTTQKSNNATVKIPPIVYISPSDEIKENNASKPNPITEVVLYDDPPIEKKSISAKKGFLIGLFTSSVIFTVIGVSLYLPMQKELSAITSQPEGAITQWLYQPNISSYANNLILMEKQSPLFALRKSDHMLEVAKKLWPNNADQSYATRQWQNILTTRLENTPIDSSWSDTNKLIQQLSDRIVQQERNRGSFTLSYLKTAIYEIQKSHNKSIPIENKLYEFSQTINKEQAISPALINNLDTDVNGLLARYYFLQKEAEELGLKPYSY</sequence>
<dbReference type="Pfam" id="PF12486">
    <property type="entry name" value="VasL"/>
    <property type="match status" value="1"/>
</dbReference>
<keyword evidence="1" id="KW-1133">Transmembrane helix</keyword>
<dbReference type="AlphaFoldDB" id="A0A379FB54"/>
<dbReference type="Proteomes" id="UP000254331">
    <property type="component" value="Unassembled WGS sequence"/>
</dbReference>
<keyword evidence="1" id="KW-0472">Membrane</keyword>
<evidence type="ECO:0000313" key="4">
    <source>
        <dbReference type="EMBL" id="SUC16829.1"/>
    </source>
</evidence>
<dbReference type="EMBL" id="UGTW01000001">
    <property type="protein sequence ID" value="SUC16829.1"/>
    <property type="molecule type" value="Genomic_DNA"/>
</dbReference>
<dbReference type="Pfam" id="PF06812">
    <property type="entry name" value="ImpA_N"/>
    <property type="match status" value="1"/>
</dbReference>
<gene>
    <name evidence="4" type="primary">tssO</name>
    <name evidence="4" type="ORF">NCTC10376_02744</name>
</gene>
<feature type="domain" description="ImpA N-terminal" evidence="2">
    <location>
        <begin position="20"/>
        <end position="113"/>
    </location>
</feature>
<keyword evidence="1" id="KW-0812">Transmembrane</keyword>
<evidence type="ECO:0000259" key="2">
    <source>
        <dbReference type="Pfam" id="PF06812"/>
    </source>
</evidence>